<dbReference type="SUPFAM" id="SSF54631">
    <property type="entry name" value="CBS-domain pair"/>
    <property type="match status" value="1"/>
</dbReference>
<dbReference type="Pfam" id="PF00571">
    <property type="entry name" value="CBS"/>
    <property type="match status" value="1"/>
</dbReference>
<dbReference type="SMART" id="SM00116">
    <property type="entry name" value="CBS"/>
    <property type="match status" value="1"/>
</dbReference>
<keyword evidence="1" id="KW-0129">CBS domain</keyword>
<dbReference type="InterPro" id="IPR000644">
    <property type="entry name" value="CBS_dom"/>
</dbReference>
<feature type="domain" description="CBS" evidence="2">
    <location>
        <begin position="159"/>
        <end position="215"/>
    </location>
</feature>
<organism evidence="3 4">
    <name type="scientific">Iodobacter ciconiae</name>
    <dbReference type="NCBI Taxonomy" id="2496266"/>
    <lineage>
        <taxon>Bacteria</taxon>
        <taxon>Pseudomonadati</taxon>
        <taxon>Pseudomonadota</taxon>
        <taxon>Betaproteobacteria</taxon>
        <taxon>Neisseriales</taxon>
        <taxon>Chitinibacteraceae</taxon>
        <taxon>Iodobacter</taxon>
    </lineage>
</organism>
<reference evidence="3 4" key="1">
    <citation type="submission" date="2018-12" db="EMBL/GenBank/DDBJ databases">
        <title>Complete genome sequence of Iodobacter sp. H11R3.</title>
        <authorList>
            <person name="Bae J.-W."/>
        </authorList>
    </citation>
    <scope>NUCLEOTIDE SEQUENCE [LARGE SCALE GENOMIC DNA]</scope>
    <source>
        <strain evidence="3 4">H11R3</strain>
    </source>
</reference>
<dbReference type="KEGG" id="iod:EJO50_10750"/>
<evidence type="ECO:0000313" key="3">
    <source>
        <dbReference type="EMBL" id="AZN36917.1"/>
    </source>
</evidence>
<name>A0A3S8ZTT2_9NEIS</name>
<evidence type="ECO:0000259" key="2">
    <source>
        <dbReference type="PROSITE" id="PS51371"/>
    </source>
</evidence>
<accession>A0A3S8ZTT2</accession>
<dbReference type="RefSeq" id="WP_125974058.1">
    <property type="nucleotide sequence ID" value="NZ_CP034433.1"/>
</dbReference>
<evidence type="ECO:0000256" key="1">
    <source>
        <dbReference type="PROSITE-ProRule" id="PRU00703"/>
    </source>
</evidence>
<proteinExistence type="predicted"/>
<dbReference type="AlphaFoldDB" id="A0A3S8ZTT2"/>
<sequence length="394" mass="44840">MTSNCSTDIKIENDSIQVESQNAPDINENITGSVRENKLKFELERLVESEGDSFTVKVKNLVDWAGYQRRRGGAEIEIDRILNELNLISKPDFRNSHISADVEIGKISLVVDPAATKTQGVLTTIPSETFNSLENDARQSKVTVNRNDHILTVGRLEAANIKPISVKPDNELLEATTLMLKYNFSQLPVMQSDREVKGVVSWRSIVSAQLKGTQFPKHVSECMEKHTEVGYEDSLFDVFGKFLVSDYVLVKKSDKTISGIVTPFDLSEQFKELSEAFIKIGQIEAILRLIIETYYSIEKIKSAKDPADELREIKSVDDLTFGEYKRLLENQNDWSSHFHVQISRKVFIDTLEEIRLIRNEVMHFDPDGVDEKQHTQLSTALDFFNEVKKLLPVR</sequence>
<dbReference type="InterPro" id="IPR046342">
    <property type="entry name" value="CBS_dom_sf"/>
</dbReference>
<dbReference type="PROSITE" id="PS51371">
    <property type="entry name" value="CBS"/>
    <property type="match status" value="1"/>
</dbReference>
<dbReference type="OrthoDB" id="291940at2"/>
<dbReference type="Gene3D" id="3.10.580.10">
    <property type="entry name" value="CBS-domain"/>
    <property type="match status" value="1"/>
</dbReference>
<dbReference type="EMBL" id="CP034433">
    <property type="protein sequence ID" value="AZN36917.1"/>
    <property type="molecule type" value="Genomic_DNA"/>
</dbReference>
<protein>
    <submittedName>
        <fullName evidence="3">CBS domain-containing protein</fullName>
    </submittedName>
</protein>
<evidence type="ECO:0000313" key="4">
    <source>
        <dbReference type="Proteomes" id="UP000282438"/>
    </source>
</evidence>
<dbReference type="Proteomes" id="UP000282438">
    <property type="component" value="Chromosome"/>
</dbReference>
<gene>
    <name evidence="3" type="ORF">EJO50_10750</name>
</gene>
<keyword evidence="4" id="KW-1185">Reference proteome</keyword>